<dbReference type="SUPFAM" id="SSF52540">
    <property type="entry name" value="P-loop containing nucleoside triphosphate hydrolases"/>
    <property type="match status" value="1"/>
</dbReference>
<evidence type="ECO:0000259" key="6">
    <source>
        <dbReference type="Pfam" id="PF08352"/>
    </source>
</evidence>
<sequence length="157" mass="17300">MLDEPTSSLDLSVRAGILELLEEIRAETGAAMLFISHDLGTVRLISQRVAVLYLGQVVEEGPADRLFEAPEHPYTQALLSAHMPADPGHVVRRHVLEGEVPSPIDLPPGCPFQTRCPLVRPECRTGTIVPDRLAEDHRVRCIRVTTGDNRLPLKETA</sequence>
<gene>
    <name evidence="7" type="ORF">Salmuc_01049</name>
</gene>
<comment type="subcellular location">
    <subcellularLocation>
        <location evidence="1">Cell inner membrane</location>
        <topology evidence="1">Peripheral membrane protein</topology>
    </subcellularLocation>
</comment>
<keyword evidence="4" id="KW-0547">Nucleotide-binding</keyword>
<dbReference type="Pfam" id="PF08352">
    <property type="entry name" value="oligo_HPY"/>
    <property type="match status" value="1"/>
</dbReference>
<feature type="domain" description="Oligopeptide/dipeptide ABC transporter C-terminal" evidence="6">
    <location>
        <begin position="58"/>
        <end position="123"/>
    </location>
</feature>
<protein>
    <submittedName>
        <fullName evidence="7">Oligopeptide/dipeptide ABC transporter</fullName>
    </submittedName>
</protein>
<evidence type="ECO:0000256" key="4">
    <source>
        <dbReference type="ARBA" id="ARBA00022741"/>
    </source>
</evidence>
<name>S9QZL3_9RHOB</name>
<dbReference type="eggNOG" id="COG4608">
    <property type="taxonomic scope" value="Bacteria"/>
</dbReference>
<proteinExistence type="inferred from homology"/>
<keyword evidence="5" id="KW-0067">ATP-binding</keyword>
<dbReference type="GO" id="GO:0005524">
    <property type="term" value="F:ATP binding"/>
    <property type="evidence" value="ECO:0007669"/>
    <property type="project" value="UniProtKB-KW"/>
</dbReference>
<dbReference type="EMBL" id="APVH01000010">
    <property type="protein sequence ID" value="EPX85093.1"/>
    <property type="molecule type" value="Genomic_DNA"/>
</dbReference>
<evidence type="ECO:0000313" key="8">
    <source>
        <dbReference type="Proteomes" id="UP000015347"/>
    </source>
</evidence>
<dbReference type="Gene3D" id="3.40.50.300">
    <property type="entry name" value="P-loop containing nucleotide triphosphate hydrolases"/>
    <property type="match status" value="1"/>
</dbReference>
<organism evidence="7 8">
    <name type="scientific">Salipiger mucosus DSM 16094</name>
    <dbReference type="NCBI Taxonomy" id="1123237"/>
    <lineage>
        <taxon>Bacteria</taxon>
        <taxon>Pseudomonadati</taxon>
        <taxon>Pseudomonadota</taxon>
        <taxon>Alphaproteobacteria</taxon>
        <taxon>Rhodobacterales</taxon>
        <taxon>Roseobacteraceae</taxon>
        <taxon>Salipiger</taxon>
    </lineage>
</organism>
<accession>S9QZL3</accession>
<dbReference type="InterPro" id="IPR050319">
    <property type="entry name" value="ABC_transp_ATP-bind"/>
</dbReference>
<dbReference type="PANTHER" id="PTHR43776">
    <property type="entry name" value="TRANSPORT ATP-BINDING PROTEIN"/>
    <property type="match status" value="1"/>
</dbReference>
<comment type="caution">
    <text evidence="7">The sequence shown here is derived from an EMBL/GenBank/DDBJ whole genome shotgun (WGS) entry which is preliminary data.</text>
</comment>
<dbReference type="InterPro" id="IPR027417">
    <property type="entry name" value="P-loop_NTPase"/>
</dbReference>
<evidence type="ECO:0000313" key="7">
    <source>
        <dbReference type="EMBL" id="EPX85093.1"/>
    </source>
</evidence>
<evidence type="ECO:0000256" key="1">
    <source>
        <dbReference type="ARBA" id="ARBA00004417"/>
    </source>
</evidence>
<dbReference type="GO" id="GO:0015833">
    <property type="term" value="P:peptide transport"/>
    <property type="evidence" value="ECO:0007669"/>
    <property type="project" value="InterPro"/>
</dbReference>
<evidence type="ECO:0000256" key="2">
    <source>
        <dbReference type="ARBA" id="ARBA00005417"/>
    </source>
</evidence>
<comment type="similarity">
    <text evidence="2">Belongs to the ABC transporter superfamily.</text>
</comment>
<dbReference type="Proteomes" id="UP000015347">
    <property type="component" value="Unassembled WGS sequence"/>
</dbReference>
<dbReference type="AlphaFoldDB" id="S9QZL3"/>
<dbReference type="STRING" id="1123237.Salmuc_01049"/>
<keyword evidence="3" id="KW-0813">Transport</keyword>
<keyword evidence="8" id="KW-1185">Reference proteome</keyword>
<dbReference type="PANTHER" id="PTHR43776:SF7">
    <property type="entry name" value="D,D-DIPEPTIDE TRANSPORT ATP-BINDING PROTEIN DDPF-RELATED"/>
    <property type="match status" value="1"/>
</dbReference>
<dbReference type="RefSeq" id="WP_021119848.1">
    <property type="nucleotide sequence ID" value="NZ_KE557273.1"/>
</dbReference>
<dbReference type="GO" id="GO:0005886">
    <property type="term" value="C:plasma membrane"/>
    <property type="evidence" value="ECO:0007669"/>
    <property type="project" value="UniProtKB-SubCell"/>
</dbReference>
<reference evidence="8" key="1">
    <citation type="journal article" date="2014" name="Stand. Genomic Sci.">
        <title>Genome sequence of the exopolysaccharide-producing Salipiger mucosus type strain (DSM 16094(T)), a moderately halophilic member of the Roseobacter clade.</title>
        <authorList>
            <person name="Riedel T."/>
            <person name="Spring S."/>
            <person name="Fiebig A."/>
            <person name="Petersen J."/>
            <person name="Kyrpides N.C."/>
            <person name="Goker M."/>
            <person name="Klenk H.P."/>
        </authorList>
    </citation>
    <scope>NUCLEOTIDE SEQUENCE [LARGE SCALE GENOMIC DNA]</scope>
    <source>
        <strain evidence="8">DSM 16094</strain>
    </source>
</reference>
<dbReference type="InterPro" id="IPR013563">
    <property type="entry name" value="Oligopep_ABC_C"/>
</dbReference>
<evidence type="ECO:0000256" key="3">
    <source>
        <dbReference type="ARBA" id="ARBA00022448"/>
    </source>
</evidence>
<dbReference type="HOGENOM" id="CLU_000604_1_23_5"/>
<evidence type="ECO:0000256" key="5">
    <source>
        <dbReference type="ARBA" id="ARBA00022840"/>
    </source>
</evidence>
<dbReference type="NCBIfam" id="TIGR01727">
    <property type="entry name" value="oligo_HPY"/>
    <property type="match status" value="1"/>
</dbReference>